<keyword evidence="3" id="KW-0238">DNA-binding</keyword>
<organism evidence="6 7">
    <name type="scientific">Athelia psychrophila</name>
    <dbReference type="NCBI Taxonomy" id="1759441"/>
    <lineage>
        <taxon>Eukaryota</taxon>
        <taxon>Fungi</taxon>
        <taxon>Dikarya</taxon>
        <taxon>Basidiomycota</taxon>
        <taxon>Agaricomycotina</taxon>
        <taxon>Agaricomycetes</taxon>
        <taxon>Agaricomycetidae</taxon>
        <taxon>Atheliales</taxon>
        <taxon>Atheliaceae</taxon>
        <taxon>Athelia</taxon>
    </lineage>
</organism>
<proteinExistence type="predicted"/>
<dbReference type="InterPro" id="IPR051089">
    <property type="entry name" value="prtT"/>
</dbReference>
<accession>A0A166C407</accession>
<evidence type="ECO:0000256" key="1">
    <source>
        <dbReference type="ARBA" id="ARBA00004123"/>
    </source>
</evidence>
<evidence type="ECO:0000256" key="4">
    <source>
        <dbReference type="ARBA" id="ARBA00023163"/>
    </source>
</evidence>
<dbReference type="AlphaFoldDB" id="A0A166C407"/>
<dbReference type="PANTHER" id="PTHR31845">
    <property type="entry name" value="FINGER DOMAIN PROTEIN, PUTATIVE-RELATED"/>
    <property type="match status" value="1"/>
</dbReference>
<keyword evidence="2" id="KW-0805">Transcription regulation</keyword>
<evidence type="ECO:0000313" key="6">
    <source>
        <dbReference type="EMBL" id="KZP13268.1"/>
    </source>
</evidence>
<comment type="subcellular location">
    <subcellularLocation>
        <location evidence="1">Nucleus</location>
    </subcellularLocation>
</comment>
<dbReference type="OrthoDB" id="3163292at2759"/>
<keyword evidence="4" id="KW-0804">Transcription</keyword>
<reference evidence="6 7" key="1">
    <citation type="journal article" date="2016" name="Mol. Biol. Evol.">
        <title>Comparative Genomics of Early-Diverging Mushroom-Forming Fungi Provides Insights into the Origins of Lignocellulose Decay Capabilities.</title>
        <authorList>
            <person name="Nagy L.G."/>
            <person name="Riley R."/>
            <person name="Tritt A."/>
            <person name="Adam C."/>
            <person name="Daum C."/>
            <person name="Floudas D."/>
            <person name="Sun H."/>
            <person name="Yadav J.S."/>
            <person name="Pangilinan J."/>
            <person name="Larsson K.H."/>
            <person name="Matsuura K."/>
            <person name="Barry K."/>
            <person name="Labutti K."/>
            <person name="Kuo R."/>
            <person name="Ohm R.A."/>
            <person name="Bhattacharya S.S."/>
            <person name="Shirouzu T."/>
            <person name="Yoshinaga Y."/>
            <person name="Martin F.M."/>
            <person name="Grigoriev I.V."/>
            <person name="Hibbett D.S."/>
        </authorList>
    </citation>
    <scope>NUCLEOTIDE SEQUENCE [LARGE SCALE GENOMIC DNA]</scope>
    <source>
        <strain evidence="6 7">CBS 109695</strain>
    </source>
</reference>
<sequence>MTHTVPILDGSQLAEAIWPSSFSSGTAHLSLEQAVTLFDEFFLHYHPTCPLFLRRREPALTHRKDPLLFWTICGIAARRPPVSSLSLKTLEGVCYASIMDELKIMVANLMAEPLRTVGTVQALVLLCEWQVPATVRWEGRGWYYCGLDVPERQAVQIGLQIGLHRPHHTHEFKLPADERVGPESIGGQERTLAWIYCHIVGYNISCIQGLPPPVRDDYVTLEACTGGVDSSTAPPWLSNIPRQVFDTLRISRLTERFSQALGDSSLSPSGQLPSPSTTSLFSLFSSELTELERSVDTSDYCTLTRLHLCRIRMCAFELQAQRTPSNTAQRAMAATDCYVSCMRLAEAACSMPLEEVARLPVSVSFGHAIACICLIRLLSMEDGQALDMNTALTQISAVYRVTSQVTEREDEDELKRNFILLISFCVRHVHQDTTTAEAESLPCAESRMGLPNWLFDCILRAHYERMKYGEASLSTLESRALDDPTTNERPRSTTYVAFPLTPPPDIDYSMFTSSDFDEILASFSGGEWEVPSGDLFPTW</sequence>
<keyword evidence="5" id="KW-0539">Nucleus</keyword>
<dbReference type="GO" id="GO:0000976">
    <property type="term" value="F:transcription cis-regulatory region binding"/>
    <property type="evidence" value="ECO:0007669"/>
    <property type="project" value="TreeGrafter"/>
</dbReference>
<name>A0A166C407_9AGAM</name>
<protein>
    <recommendedName>
        <fullName evidence="8">Transcription factor domain-containing protein</fullName>
    </recommendedName>
</protein>
<dbReference type="GO" id="GO:0005634">
    <property type="term" value="C:nucleus"/>
    <property type="evidence" value="ECO:0007669"/>
    <property type="project" value="UniProtKB-SubCell"/>
</dbReference>
<dbReference type="PANTHER" id="PTHR31845:SF21">
    <property type="entry name" value="REGULATORY PROTEIN LEU3"/>
    <property type="match status" value="1"/>
</dbReference>
<dbReference type="Proteomes" id="UP000076532">
    <property type="component" value="Unassembled WGS sequence"/>
</dbReference>
<gene>
    <name evidence="6" type="ORF">FIBSPDRAFT_1049507</name>
</gene>
<evidence type="ECO:0008006" key="8">
    <source>
        <dbReference type="Google" id="ProtNLM"/>
    </source>
</evidence>
<evidence type="ECO:0000256" key="3">
    <source>
        <dbReference type="ARBA" id="ARBA00023125"/>
    </source>
</evidence>
<dbReference type="GO" id="GO:0000981">
    <property type="term" value="F:DNA-binding transcription factor activity, RNA polymerase II-specific"/>
    <property type="evidence" value="ECO:0007669"/>
    <property type="project" value="TreeGrafter"/>
</dbReference>
<dbReference type="STRING" id="436010.A0A166C407"/>
<evidence type="ECO:0000313" key="7">
    <source>
        <dbReference type="Proteomes" id="UP000076532"/>
    </source>
</evidence>
<evidence type="ECO:0000256" key="5">
    <source>
        <dbReference type="ARBA" id="ARBA00023242"/>
    </source>
</evidence>
<dbReference type="EMBL" id="KV417635">
    <property type="protein sequence ID" value="KZP13268.1"/>
    <property type="molecule type" value="Genomic_DNA"/>
</dbReference>
<dbReference type="CDD" id="cd12148">
    <property type="entry name" value="fungal_TF_MHR"/>
    <property type="match status" value="1"/>
</dbReference>
<keyword evidence="7" id="KW-1185">Reference proteome</keyword>
<evidence type="ECO:0000256" key="2">
    <source>
        <dbReference type="ARBA" id="ARBA00023015"/>
    </source>
</evidence>